<accession>A0A345NKW2</accession>
<protein>
    <recommendedName>
        <fullName evidence="1">AbiEi antitoxin N-terminal domain-containing protein</fullName>
    </recommendedName>
</protein>
<dbReference type="KEGG" id="orn:DV701_05630"/>
<dbReference type="Gene3D" id="3.40.960.10">
    <property type="entry name" value="VSR Endonuclease"/>
    <property type="match status" value="1"/>
</dbReference>
<dbReference type="OrthoDB" id="5517693at2"/>
<dbReference type="Pfam" id="PF13338">
    <property type="entry name" value="AbiEi_4"/>
    <property type="match status" value="1"/>
</dbReference>
<dbReference type="EMBL" id="CP031229">
    <property type="protein sequence ID" value="AXH95670.1"/>
    <property type="molecule type" value="Genomic_DNA"/>
</dbReference>
<name>A0A345NKW2_9MICO</name>
<evidence type="ECO:0000313" key="3">
    <source>
        <dbReference type="Proteomes" id="UP000253790"/>
    </source>
</evidence>
<reference evidence="2 3" key="1">
    <citation type="submission" date="2018-07" db="EMBL/GenBank/DDBJ databases">
        <title>Complete genome sequencing of Ornithinimicrobium sp. AMA3305.</title>
        <authorList>
            <person name="Bae J.-W."/>
        </authorList>
    </citation>
    <scope>NUCLEOTIDE SEQUENCE [LARGE SCALE GENOMIC DNA]</scope>
    <source>
        <strain evidence="2 3">AMA3305</strain>
    </source>
</reference>
<proteinExistence type="predicted"/>
<evidence type="ECO:0000259" key="1">
    <source>
        <dbReference type="Pfam" id="PF13338"/>
    </source>
</evidence>
<organism evidence="2 3">
    <name type="scientific">Ornithinimicrobium avium</name>
    <dbReference type="NCBI Taxonomy" id="2283195"/>
    <lineage>
        <taxon>Bacteria</taxon>
        <taxon>Bacillati</taxon>
        <taxon>Actinomycetota</taxon>
        <taxon>Actinomycetes</taxon>
        <taxon>Micrococcales</taxon>
        <taxon>Ornithinimicrobiaceae</taxon>
        <taxon>Ornithinimicrobium</taxon>
    </lineage>
</organism>
<keyword evidence="3" id="KW-1185">Reference proteome</keyword>
<sequence length="314" mass="34435">MDSALRAHLDQHGGVLSTKAAARLGLSGNDLRALVRAGVLTRVARGAYVETKLLQGVSPEEHHRRRTIGIVVSRHGRLAACQQSAAVLHGLPVLDKELELVHTVHTREGQDGGRRFDTYRIYPFPGEDALTHKDGVPTVIPALAVLGTSLRAGLWSGQVATDAALRAGLTTKEELTSWLERMPRHPGIARARQVVNQADARSESAGESILRLLLADLGYIAIPQHKVKDASGKVIARVDFYLPEIDVVVEFDGMVKYGGKDGKDALEAERQRERRIRGLGHGVARVVWADLYNVTRIKNEIHAAYRSRTSTSRR</sequence>
<dbReference type="InterPro" id="IPR025159">
    <property type="entry name" value="AbiEi_N"/>
</dbReference>
<evidence type="ECO:0000313" key="2">
    <source>
        <dbReference type="EMBL" id="AXH95670.1"/>
    </source>
</evidence>
<feature type="domain" description="AbiEi antitoxin N-terminal" evidence="1">
    <location>
        <begin position="4"/>
        <end position="49"/>
    </location>
</feature>
<dbReference type="RefSeq" id="WP_114927435.1">
    <property type="nucleotide sequence ID" value="NZ_CP031229.1"/>
</dbReference>
<dbReference type="AlphaFoldDB" id="A0A345NKW2"/>
<dbReference type="Proteomes" id="UP000253790">
    <property type="component" value="Chromosome"/>
</dbReference>
<gene>
    <name evidence="2" type="ORF">DV701_05630</name>
</gene>